<keyword evidence="3" id="KW-1185">Reference proteome</keyword>
<feature type="transmembrane region" description="Helical" evidence="1">
    <location>
        <begin position="12"/>
        <end position="30"/>
    </location>
</feature>
<accession>A0A371J227</accession>
<reference evidence="2 3" key="1">
    <citation type="journal article" date="2017" name="Genome Announc.">
        <title>Draft Genome Sequence of Romboutsia weinsteinii sp. nov. Strain CCRI-19649(T) Isolated from Surface Water.</title>
        <authorList>
            <person name="Maheux A.F."/>
            <person name="Boudreau D.K."/>
            <person name="Berube E."/>
            <person name="Boissinot M."/>
            <person name="Cantin P."/>
            <person name="Raymond F."/>
            <person name="Corbeil J."/>
            <person name="Omar R.F."/>
            <person name="Bergeron M.G."/>
        </authorList>
    </citation>
    <scope>NUCLEOTIDE SEQUENCE [LARGE SCALE GENOMIC DNA]</scope>
    <source>
        <strain evidence="2 3">CCRI-19649</strain>
    </source>
</reference>
<organism evidence="2 3">
    <name type="scientific">Romboutsia weinsteinii</name>
    <dbReference type="NCBI Taxonomy" id="2020949"/>
    <lineage>
        <taxon>Bacteria</taxon>
        <taxon>Bacillati</taxon>
        <taxon>Bacillota</taxon>
        <taxon>Clostridia</taxon>
        <taxon>Peptostreptococcales</taxon>
        <taxon>Peptostreptococcaceae</taxon>
        <taxon>Romboutsia</taxon>
    </lineage>
</organism>
<evidence type="ECO:0000313" key="3">
    <source>
        <dbReference type="Proteomes" id="UP000215694"/>
    </source>
</evidence>
<dbReference type="AlphaFoldDB" id="A0A371J227"/>
<dbReference type="RefSeq" id="WP_094366669.1">
    <property type="nucleotide sequence ID" value="NZ_NOJY02000021.1"/>
</dbReference>
<comment type="caution">
    <text evidence="2">The sequence shown here is derived from an EMBL/GenBank/DDBJ whole genome shotgun (WGS) entry which is preliminary data.</text>
</comment>
<sequence>MKSDIKKLQRGIWIDIAVFMVLYIPCGMLLEYLDPPVLSIRFWAIILLPPIFLIISIYNKLKQIPYTCRNCKALIHIKFRHMFSLHAGNQRRMKCPYCQKVTWAEIKENE</sequence>
<dbReference type="EMBL" id="NOJY02000021">
    <property type="protein sequence ID" value="RDY26718.1"/>
    <property type="molecule type" value="Genomic_DNA"/>
</dbReference>
<evidence type="ECO:0000313" key="2">
    <source>
        <dbReference type="EMBL" id="RDY26718.1"/>
    </source>
</evidence>
<keyword evidence="1" id="KW-1133">Transmembrane helix</keyword>
<dbReference type="Proteomes" id="UP000215694">
    <property type="component" value="Unassembled WGS sequence"/>
</dbReference>
<evidence type="ECO:0000256" key="1">
    <source>
        <dbReference type="SAM" id="Phobius"/>
    </source>
</evidence>
<protein>
    <submittedName>
        <fullName evidence="2">Uncharacterized protein</fullName>
    </submittedName>
</protein>
<feature type="transmembrane region" description="Helical" evidence="1">
    <location>
        <begin position="42"/>
        <end position="59"/>
    </location>
</feature>
<proteinExistence type="predicted"/>
<keyword evidence="1" id="KW-0812">Transmembrane</keyword>
<keyword evidence="1" id="KW-0472">Membrane</keyword>
<gene>
    <name evidence="2" type="ORF">CHL78_012255</name>
</gene>
<name>A0A371J227_9FIRM</name>
<dbReference type="OrthoDB" id="9813152at2"/>